<sequence>MTVLPIPAEAWSANATDVDHTGTVVGSVSLAAGTRAVAWAATGRPTDLGTLPRHPDSAAPASDDRGTVVGTTHDANGFPHAVGRNRGAIAELPGLATGPGTTGSDAFAVDDSGVVIGISGRVNVLPALGTVGGRTYAGATAVAVAGFAGSPGNGQSHAVLWRCHDSSSQEVVR</sequence>
<evidence type="ECO:0000256" key="1">
    <source>
        <dbReference type="SAM" id="MobiDB-lite"/>
    </source>
</evidence>
<feature type="region of interest" description="Disordered" evidence="1">
    <location>
        <begin position="45"/>
        <end position="65"/>
    </location>
</feature>
<gene>
    <name evidence="2" type="ORF">SAMN05421835_101768</name>
</gene>
<dbReference type="Proteomes" id="UP000199025">
    <property type="component" value="Unassembled WGS sequence"/>
</dbReference>
<evidence type="ECO:0000313" key="2">
    <source>
        <dbReference type="EMBL" id="SFI78247.1"/>
    </source>
</evidence>
<protein>
    <submittedName>
        <fullName evidence="2">Uncharacterized protein</fullName>
    </submittedName>
</protein>
<dbReference type="RefSeq" id="WP_091504214.1">
    <property type="nucleotide sequence ID" value="NZ_CBDRCA010000022.1"/>
</dbReference>
<reference evidence="2 3" key="1">
    <citation type="submission" date="2016-10" db="EMBL/GenBank/DDBJ databases">
        <authorList>
            <person name="de Groot N.N."/>
        </authorList>
    </citation>
    <scope>NUCLEOTIDE SEQUENCE [LARGE SCALE GENOMIC DNA]</scope>
    <source>
        <strain evidence="2 3">DSM 44468</strain>
    </source>
</reference>
<dbReference type="EMBL" id="FORP01000001">
    <property type="protein sequence ID" value="SFI78247.1"/>
    <property type="molecule type" value="Genomic_DNA"/>
</dbReference>
<accession>A0A1I3L0Q5</accession>
<organism evidence="2 3">
    <name type="scientific">Amycolatopsis sacchari</name>
    <dbReference type="NCBI Taxonomy" id="115433"/>
    <lineage>
        <taxon>Bacteria</taxon>
        <taxon>Bacillati</taxon>
        <taxon>Actinomycetota</taxon>
        <taxon>Actinomycetes</taxon>
        <taxon>Pseudonocardiales</taxon>
        <taxon>Pseudonocardiaceae</taxon>
        <taxon>Amycolatopsis</taxon>
    </lineage>
</organism>
<dbReference type="AlphaFoldDB" id="A0A1I3L0Q5"/>
<name>A0A1I3L0Q5_9PSEU</name>
<keyword evidence="3" id="KW-1185">Reference proteome</keyword>
<evidence type="ECO:0000313" key="3">
    <source>
        <dbReference type="Proteomes" id="UP000199025"/>
    </source>
</evidence>
<proteinExistence type="predicted"/>